<keyword evidence="2 4" id="KW-0808">Transferase</keyword>
<accession>A0ABX5QIH2</accession>
<dbReference type="InterPro" id="IPR036129">
    <property type="entry name" value="Glycerate_kinase_sf"/>
</dbReference>
<dbReference type="Pfam" id="PF02595">
    <property type="entry name" value="Gly_kinase"/>
    <property type="match status" value="1"/>
</dbReference>
<sequence length="376" mass="38045">MARVLLAPDSFKGSASAADAALALARGWRSVRPEDTFDLRPMADGGEGTLDAVHAAVPGSEHVPVEVLGPLGRRHTTSWLSLPNGEAVVELAAASGLLLLDRDESTGLPEFHPLDAHSFGTGEAIRSAVESGARRVHVGLGGSCSTDGGAGILLALGVELLDRGGERIALGNRGLAEIASVDEAGLITLPPDGMCVWSDVDAPLVGDCGAAAVFGPQKGMSAAQIAAADAGLAHFASRLGLSAATAGYGAAGGAGSALAWLGASLMSGAEAVANTIGVPRALEAADVVITGEGKFDRQSAGGKVPWRVRELARRHDVPVMLVAGLIEEDAADFADSRALVDLAGDARTSRAHALHYLEAAGASLAERWTRSPATGA</sequence>
<dbReference type="RefSeq" id="WP_128387611.1">
    <property type="nucleotide sequence ID" value="NZ_CP035037.1"/>
</dbReference>
<protein>
    <submittedName>
        <fullName evidence="5">Glycerate kinase</fullName>
    </submittedName>
</protein>
<dbReference type="PANTHER" id="PTHR21599:SF0">
    <property type="entry name" value="GLYCERATE KINASE"/>
    <property type="match status" value="1"/>
</dbReference>
<gene>
    <name evidence="5" type="ORF">Leucomu_14155</name>
</gene>
<keyword evidence="3 4" id="KW-0418">Kinase</keyword>
<organism evidence="5 6">
    <name type="scientific">Leucobacter muris</name>
    <dbReference type="NCBI Taxonomy" id="1935379"/>
    <lineage>
        <taxon>Bacteria</taxon>
        <taxon>Bacillati</taxon>
        <taxon>Actinomycetota</taxon>
        <taxon>Actinomycetes</taxon>
        <taxon>Micrococcales</taxon>
        <taxon>Microbacteriaceae</taxon>
        <taxon>Leucobacter</taxon>
    </lineage>
</organism>
<evidence type="ECO:0000313" key="5">
    <source>
        <dbReference type="EMBL" id="QAB18904.1"/>
    </source>
</evidence>
<dbReference type="PIRSF" id="PIRSF006078">
    <property type="entry name" value="GlxK"/>
    <property type="match status" value="1"/>
</dbReference>
<evidence type="ECO:0000256" key="1">
    <source>
        <dbReference type="ARBA" id="ARBA00006284"/>
    </source>
</evidence>
<dbReference type="GO" id="GO:0016301">
    <property type="term" value="F:kinase activity"/>
    <property type="evidence" value="ECO:0007669"/>
    <property type="project" value="UniProtKB-KW"/>
</dbReference>
<comment type="similarity">
    <text evidence="1 4">Belongs to the glycerate kinase type-1 family.</text>
</comment>
<dbReference type="Gene3D" id="3.40.50.10350">
    <property type="entry name" value="Glycerate kinase, domain 1"/>
    <property type="match status" value="1"/>
</dbReference>
<reference evidence="5 6" key="1">
    <citation type="submission" date="2019-01" db="EMBL/GenBank/DDBJ databases">
        <title>Leucobacter muris sp. nov. isolated from the nose of a laboratory mouse.</title>
        <authorList>
            <person name="Benga L."/>
            <person name="Sproeer C."/>
            <person name="Schumann P."/>
            <person name="Verbarg S."/>
            <person name="Bunk B."/>
            <person name="Engelhardt E."/>
            <person name="Benten P.M."/>
            <person name="Sager M."/>
        </authorList>
    </citation>
    <scope>NUCLEOTIDE SEQUENCE [LARGE SCALE GENOMIC DNA]</scope>
    <source>
        <strain evidence="5 6">DSM 101948</strain>
    </source>
</reference>
<dbReference type="InterPro" id="IPR018197">
    <property type="entry name" value="Glycerate_kinase_RE-like"/>
</dbReference>
<dbReference type="InterPro" id="IPR004381">
    <property type="entry name" value="Glycerate_kinase"/>
</dbReference>
<dbReference type="SUPFAM" id="SSF110738">
    <property type="entry name" value="Glycerate kinase I"/>
    <property type="match status" value="1"/>
</dbReference>
<keyword evidence="6" id="KW-1185">Reference proteome</keyword>
<name>A0ABX5QIH2_9MICO</name>
<evidence type="ECO:0000256" key="4">
    <source>
        <dbReference type="PIRNR" id="PIRNR006078"/>
    </source>
</evidence>
<proteinExistence type="inferred from homology"/>
<dbReference type="NCBIfam" id="TIGR00045">
    <property type="entry name" value="glycerate kinase"/>
    <property type="match status" value="1"/>
</dbReference>
<dbReference type="EMBL" id="CP035037">
    <property type="protein sequence ID" value="QAB18904.1"/>
    <property type="molecule type" value="Genomic_DNA"/>
</dbReference>
<evidence type="ECO:0000256" key="2">
    <source>
        <dbReference type="ARBA" id="ARBA00022679"/>
    </source>
</evidence>
<evidence type="ECO:0000256" key="3">
    <source>
        <dbReference type="ARBA" id="ARBA00022777"/>
    </source>
</evidence>
<dbReference type="Proteomes" id="UP000285768">
    <property type="component" value="Chromosome"/>
</dbReference>
<dbReference type="Gene3D" id="3.90.1510.10">
    <property type="entry name" value="Glycerate kinase, domain 2"/>
    <property type="match status" value="1"/>
</dbReference>
<dbReference type="PANTHER" id="PTHR21599">
    <property type="entry name" value="GLYCERATE KINASE"/>
    <property type="match status" value="1"/>
</dbReference>
<evidence type="ECO:0000313" key="6">
    <source>
        <dbReference type="Proteomes" id="UP000285768"/>
    </source>
</evidence>
<dbReference type="InterPro" id="IPR018193">
    <property type="entry name" value="Glyc_kinase_flavodox-like_fold"/>
</dbReference>